<name>W4LET7_ENTF1</name>
<evidence type="ECO:0000313" key="1">
    <source>
        <dbReference type="EMBL" id="ETW96429.1"/>
    </source>
</evidence>
<protein>
    <submittedName>
        <fullName evidence="1">Uncharacterized protein</fullName>
    </submittedName>
</protein>
<comment type="caution">
    <text evidence="1">The sequence shown here is derived from an EMBL/GenBank/DDBJ whole genome shotgun (WGS) entry which is preliminary data.</text>
</comment>
<gene>
    <name evidence="1" type="ORF">ETSY1_26710</name>
</gene>
<keyword evidence="2" id="KW-1185">Reference proteome</keyword>
<proteinExistence type="predicted"/>
<evidence type="ECO:0000313" key="2">
    <source>
        <dbReference type="Proteomes" id="UP000019141"/>
    </source>
</evidence>
<organism evidence="1 2">
    <name type="scientific">Entotheonella factor</name>
    <dbReference type="NCBI Taxonomy" id="1429438"/>
    <lineage>
        <taxon>Bacteria</taxon>
        <taxon>Pseudomonadati</taxon>
        <taxon>Nitrospinota/Tectimicrobiota group</taxon>
        <taxon>Candidatus Tectimicrobiota</taxon>
        <taxon>Candidatus Entotheonellia</taxon>
        <taxon>Candidatus Entotheonellales</taxon>
        <taxon>Candidatus Entotheonellaceae</taxon>
        <taxon>Candidatus Entotheonella</taxon>
    </lineage>
</organism>
<sequence length="38" mass="4380">MFIFFLVCQLRGKIGIEAVQTCKAGKGDWFEGDKLHHR</sequence>
<dbReference type="Proteomes" id="UP000019141">
    <property type="component" value="Unassembled WGS sequence"/>
</dbReference>
<dbReference type="AlphaFoldDB" id="W4LET7"/>
<accession>W4LET7</accession>
<reference evidence="1 2" key="1">
    <citation type="journal article" date="2014" name="Nature">
        <title>An environmental bacterial taxon with a large and distinct metabolic repertoire.</title>
        <authorList>
            <person name="Wilson M.C."/>
            <person name="Mori T."/>
            <person name="Ruckert C."/>
            <person name="Uria A.R."/>
            <person name="Helf M.J."/>
            <person name="Takada K."/>
            <person name="Gernert C."/>
            <person name="Steffens U.A."/>
            <person name="Heycke N."/>
            <person name="Schmitt S."/>
            <person name="Rinke C."/>
            <person name="Helfrich E.J."/>
            <person name="Brachmann A.O."/>
            <person name="Gurgui C."/>
            <person name="Wakimoto T."/>
            <person name="Kracht M."/>
            <person name="Crusemann M."/>
            <person name="Hentschel U."/>
            <person name="Abe I."/>
            <person name="Matsunaga S."/>
            <person name="Kalinowski J."/>
            <person name="Takeyama H."/>
            <person name="Piel J."/>
        </authorList>
    </citation>
    <scope>NUCLEOTIDE SEQUENCE [LARGE SCALE GENOMIC DNA]</scope>
    <source>
        <strain evidence="2">TSY1</strain>
    </source>
</reference>
<dbReference type="HOGENOM" id="CLU_3326038_0_0_7"/>
<dbReference type="EMBL" id="AZHW01000790">
    <property type="protein sequence ID" value="ETW96429.1"/>
    <property type="molecule type" value="Genomic_DNA"/>
</dbReference>